<protein>
    <submittedName>
        <fullName evidence="2">Uncharacterized protein</fullName>
    </submittedName>
</protein>
<proteinExistence type="predicted"/>
<feature type="transmembrane region" description="Helical" evidence="1">
    <location>
        <begin position="89"/>
        <end position="106"/>
    </location>
</feature>
<feature type="transmembrane region" description="Helical" evidence="1">
    <location>
        <begin position="32"/>
        <end position="51"/>
    </location>
</feature>
<keyword evidence="3" id="KW-1185">Reference proteome</keyword>
<feature type="transmembrane region" description="Helical" evidence="1">
    <location>
        <begin position="113"/>
        <end position="130"/>
    </location>
</feature>
<dbReference type="EMBL" id="RCUX01000005">
    <property type="protein sequence ID" value="RLP75964.1"/>
    <property type="molecule type" value="Genomic_DNA"/>
</dbReference>
<sequence>MMRRAPLLVLAGVFSLLHGILALTHLDRNPSTPPVLIAIALYLGISVLSLALPGGKRLPLVVAVLNVLVSGVVLLLVLPPLDPHAVNGYATWPIAAIGTIMVITLVRGRELTAWVGTGVLIAIAMAWAGPAGAMGIGLPGSVVWMVGASLLSRAMRRLERDNARLMQASRETTLLRAGQDAYRGVRLHRLRQTQLRAAPMLREIVRSAGNLDDEGRAEAVLLEAGLRDEIRGGGLLSDRVRAAALDARRRGVRVDLFDEDGLAGVPAERREQIADVIADALGKLHNGRMVIRTGTGEIAVTIVGIAPDEHGEDELKFRTQVPRVA</sequence>
<dbReference type="Proteomes" id="UP000272503">
    <property type="component" value="Unassembled WGS sequence"/>
</dbReference>
<evidence type="ECO:0000313" key="3">
    <source>
        <dbReference type="Proteomes" id="UP000272503"/>
    </source>
</evidence>
<dbReference type="OrthoDB" id="5082313at2"/>
<gene>
    <name evidence="2" type="ORF">D9V32_07330</name>
</gene>
<evidence type="ECO:0000313" key="2">
    <source>
        <dbReference type="EMBL" id="RLP75964.1"/>
    </source>
</evidence>
<dbReference type="AlphaFoldDB" id="A0A3L7A759"/>
<feature type="transmembrane region" description="Helical" evidence="1">
    <location>
        <begin position="58"/>
        <end position="77"/>
    </location>
</feature>
<keyword evidence="1" id="KW-0472">Membrane</keyword>
<organism evidence="2 3">
    <name type="scientific">Mycetocola tolaasinivorans</name>
    <dbReference type="NCBI Taxonomy" id="76635"/>
    <lineage>
        <taxon>Bacteria</taxon>
        <taxon>Bacillati</taxon>
        <taxon>Actinomycetota</taxon>
        <taxon>Actinomycetes</taxon>
        <taxon>Micrococcales</taxon>
        <taxon>Microbacteriaceae</taxon>
        <taxon>Mycetocola</taxon>
    </lineage>
</organism>
<name>A0A3L7A759_9MICO</name>
<comment type="caution">
    <text evidence="2">The sequence shown here is derived from an EMBL/GenBank/DDBJ whole genome shotgun (WGS) entry which is preliminary data.</text>
</comment>
<dbReference type="RefSeq" id="WP_121648249.1">
    <property type="nucleotide sequence ID" value="NZ_RCUX01000005.1"/>
</dbReference>
<accession>A0A3L7A759</accession>
<keyword evidence="1" id="KW-1133">Transmembrane helix</keyword>
<feature type="transmembrane region" description="Helical" evidence="1">
    <location>
        <begin position="136"/>
        <end position="155"/>
    </location>
</feature>
<evidence type="ECO:0000256" key="1">
    <source>
        <dbReference type="SAM" id="Phobius"/>
    </source>
</evidence>
<reference evidence="2 3" key="1">
    <citation type="submission" date="2018-10" db="EMBL/GenBank/DDBJ databases">
        <authorList>
            <person name="Li J."/>
        </authorList>
    </citation>
    <scope>NUCLEOTIDE SEQUENCE [LARGE SCALE GENOMIC DNA]</scope>
    <source>
        <strain evidence="2 3">IF 016277</strain>
    </source>
</reference>
<keyword evidence="1" id="KW-0812">Transmembrane</keyword>